<protein>
    <recommendedName>
        <fullName evidence="4">Oligosaccharide repeat unit polymerase</fullName>
    </recommendedName>
</protein>
<keyword evidence="1" id="KW-1133">Transmembrane helix</keyword>
<sequence length="434" mass="48414">MAWIGTVLLLLTSLAFLGWGLWKRGGFYGFPFLAAAMFLTFVLPQIPGLINDRFMPQDGALTRAIFFSWLCLMMCAIGWELGRHSKPGWNATFSEKRLLACSAVLSLAGAYFFHKFGQLDDEQRLRGFLTGTAVAYLFFAKLLTYGLAIALLCFARRRSPMALWIILFDCVFYFDRIVIAGRRGEAAELALMIALALWFHRRYAVPRHVVASSMVFAVVGLLAAGEYRAATYYSGAPNWRAVLDINLAENWRKLIQQGGPEFRNLAFSLSYVSENNAYDFGSTHWNTLVHSYVPAQLVGSARKEALYIRNPLRYAVGYEPAPGTTPTGMMDAFASFSYFGCLKFALIAALLAGIYSCAMQGNTAMQLLYMLSVIPAMLAVTHFTNEIAIAWVHIALFMIPVLIFARIPAPRATNDRSSPILEKRYNCAKKTSMS</sequence>
<feature type="transmembrane region" description="Helical" evidence="1">
    <location>
        <begin position="60"/>
        <end position="77"/>
    </location>
</feature>
<evidence type="ECO:0000313" key="3">
    <source>
        <dbReference type="Proteomes" id="UP000295351"/>
    </source>
</evidence>
<dbReference type="Proteomes" id="UP000295351">
    <property type="component" value="Unassembled WGS sequence"/>
</dbReference>
<keyword evidence="3" id="KW-1185">Reference proteome</keyword>
<feature type="transmembrane region" description="Helical" evidence="1">
    <location>
        <begin position="29"/>
        <end position="48"/>
    </location>
</feature>
<dbReference type="EMBL" id="SLVX01000009">
    <property type="protein sequence ID" value="TCN43718.1"/>
    <property type="molecule type" value="Genomic_DNA"/>
</dbReference>
<proteinExistence type="predicted"/>
<feature type="transmembrane region" description="Helical" evidence="1">
    <location>
        <begin position="210"/>
        <end position="230"/>
    </location>
</feature>
<dbReference type="AlphaFoldDB" id="A0A4R2CQR9"/>
<keyword evidence="1" id="KW-0472">Membrane</keyword>
<evidence type="ECO:0008006" key="4">
    <source>
        <dbReference type="Google" id="ProtNLM"/>
    </source>
</evidence>
<name>A0A4R2CQR9_SHIGR</name>
<feature type="transmembrane region" description="Helical" evidence="1">
    <location>
        <begin position="134"/>
        <end position="154"/>
    </location>
</feature>
<accession>A0A4R2CQR9</accession>
<feature type="transmembrane region" description="Helical" evidence="1">
    <location>
        <begin position="390"/>
        <end position="409"/>
    </location>
</feature>
<feature type="transmembrane region" description="Helical" evidence="1">
    <location>
        <begin position="336"/>
        <end position="355"/>
    </location>
</feature>
<reference evidence="2 3" key="1">
    <citation type="submission" date="2019-03" db="EMBL/GenBank/DDBJ databases">
        <title>Genomic Encyclopedia of Type Strains, Phase IV (KMG-IV): sequencing the most valuable type-strain genomes for metagenomic binning, comparative biology and taxonomic classification.</title>
        <authorList>
            <person name="Goeker M."/>
        </authorList>
    </citation>
    <scope>NUCLEOTIDE SEQUENCE [LARGE SCALE GENOMIC DNA]</scope>
    <source>
        <strain evidence="2 3">DSM 18401</strain>
    </source>
</reference>
<organism evidence="2 3">
    <name type="scientific">Shinella granuli</name>
    <dbReference type="NCBI Taxonomy" id="323621"/>
    <lineage>
        <taxon>Bacteria</taxon>
        <taxon>Pseudomonadati</taxon>
        <taxon>Pseudomonadota</taxon>
        <taxon>Alphaproteobacteria</taxon>
        <taxon>Hyphomicrobiales</taxon>
        <taxon>Rhizobiaceae</taxon>
        <taxon>Shinella</taxon>
    </lineage>
</organism>
<dbReference type="RefSeq" id="WP_133034882.1">
    <property type="nucleotide sequence ID" value="NZ_BAABEI010000004.1"/>
</dbReference>
<feature type="transmembrane region" description="Helical" evidence="1">
    <location>
        <begin position="98"/>
        <end position="114"/>
    </location>
</feature>
<keyword evidence="1" id="KW-0812">Transmembrane</keyword>
<evidence type="ECO:0000256" key="1">
    <source>
        <dbReference type="SAM" id="Phobius"/>
    </source>
</evidence>
<evidence type="ECO:0000313" key="2">
    <source>
        <dbReference type="EMBL" id="TCN43718.1"/>
    </source>
</evidence>
<comment type="caution">
    <text evidence="2">The sequence shown here is derived from an EMBL/GenBank/DDBJ whole genome shotgun (WGS) entry which is preliminary data.</text>
</comment>
<feature type="transmembrane region" description="Helical" evidence="1">
    <location>
        <begin position="6"/>
        <end position="22"/>
    </location>
</feature>
<feature type="transmembrane region" description="Helical" evidence="1">
    <location>
        <begin position="367"/>
        <end position="384"/>
    </location>
</feature>
<gene>
    <name evidence="2" type="ORF">EV665_109103</name>
</gene>